<dbReference type="Proteomes" id="UP000030645">
    <property type="component" value="Unassembled WGS sequence"/>
</dbReference>
<organism evidence="2 3">
    <name type="scientific">Morus notabilis</name>
    <dbReference type="NCBI Taxonomy" id="981085"/>
    <lineage>
        <taxon>Eukaryota</taxon>
        <taxon>Viridiplantae</taxon>
        <taxon>Streptophyta</taxon>
        <taxon>Embryophyta</taxon>
        <taxon>Tracheophyta</taxon>
        <taxon>Spermatophyta</taxon>
        <taxon>Magnoliopsida</taxon>
        <taxon>eudicotyledons</taxon>
        <taxon>Gunneridae</taxon>
        <taxon>Pentapetalae</taxon>
        <taxon>rosids</taxon>
        <taxon>fabids</taxon>
        <taxon>Rosales</taxon>
        <taxon>Moraceae</taxon>
        <taxon>Moreae</taxon>
        <taxon>Morus</taxon>
    </lineage>
</organism>
<dbReference type="InterPro" id="IPR036047">
    <property type="entry name" value="F-box-like_dom_sf"/>
</dbReference>
<dbReference type="PANTHER" id="PTHR35546">
    <property type="entry name" value="F-BOX PROTEIN INTERACTION DOMAIN PROTEIN-RELATED"/>
    <property type="match status" value="1"/>
</dbReference>
<accession>W9SBE0</accession>
<dbReference type="PANTHER" id="PTHR35546:SF130">
    <property type="entry name" value="EXPRESSED PROTEIN"/>
    <property type="match status" value="1"/>
</dbReference>
<dbReference type="AlphaFoldDB" id="W9SBE0"/>
<name>W9SBE0_9ROSA</name>
<dbReference type="SUPFAM" id="SSF81383">
    <property type="entry name" value="F-box domain"/>
    <property type="match status" value="1"/>
</dbReference>
<dbReference type="Pfam" id="PF24750">
    <property type="entry name" value="b-prop_At3g26010-like"/>
    <property type="match status" value="1"/>
</dbReference>
<sequence length="447" mass="50892">MEIIRKRSKTDDGESAASKFISSTATDHLLLEILVRLPDCRTAIQCSAVCMRWSSLILHSSFIPSFINHHRHQLTQYDSAYTFVFGCYTVWLSGSLYRRSIAFCQWFSEKSKTLHGNPKISSSGTSNYQYLNFIPNPNKQYILSYFDDLLLVSTKLDCSGFYVCNPLTKQCIELPDPPQDKFRNFAYGLVCQTNTINVVARYRVMKIYSDFSVANGSPFVERAAIFSSETGQWNKSTLTFPGISTGGPNFKKIVAASNGVIYWPQGEPEYKQIAAFDPFTEDKDKQCRSIELPVNFSRGWCAREDYVHLGVVRGKLRLLQLFMIKRYGYVLKIWELNHNDNNTSGENNIASSSSLSNTSWILVHGVRLNKGDKNMMHFSAFHPYNSDVIFLLRKNVICRYEIGVGEYEKVGEFPDSVKNDRNPWPAVQTVPLVHPPWPTRIPALPSV</sequence>
<proteinExistence type="predicted"/>
<dbReference type="STRING" id="981085.W9SBE0"/>
<dbReference type="InterPro" id="IPR056592">
    <property type="entry name" value="Beta-prop_At3g26010-like"/>
</dbReference>
<gene>
    <name evidence="2" type="ORF">L484_020578</name>
</gene>
<protein>
    <recommendedName>
        <fullName evidence="1">F-box protein At3g26010-like beta-propeller domain-containing protein</fullName>
    </recommendedName>
</protein>
<feature type="domain" description="F-box protein At3g26010-like beta-propeller" evidence="1">
    <location>
        <begin position="136"/>
        <end position="394"/>
    </location>
</feature>
<keyword evidence="3" id="KW-1185">Reference proteome</keyword>
<evidence type="ECO:0000313" key="2">
    <source>
        <dbReference type="EMBL" id="EXC20357.1"/>
    </source>
</evidence>
<dbReference type="InterPro" id="IPR055290">
    <property type="entry name" value="At3g26010-like"/>
</dbReference>
<evidence type="ECO:0000259" key="1">
    <source>
        <dbReference type="Pfam" id="PF24750"/>
    </source>
</evidence>
<dbReference type="EMBL" id="KE345913">
    <property type="protein sequence ID" value="EXC20357.1"/>
    <property type="molecule type" value="Genomic_DNA"/>
</dbReference>
<reference evidence="3" key="1">
    <citation type="submission" date="2013-01" db="EMBL/GenBank/DDBJ databases">
        <title>Draft Genome Sequence of a Mulberry Tree, Morus notabilis C.K. Schneid.</title>
        <authorList>
            <person name="He N."/>
            <person name="Zhao S."/>
        </authorList>
    </citation>
    <scope>NUCLEOTIDE SEQUENCE</scope>
</reference>
<evidence type="ECO:0000313" key="3">
    <source>
        <dbReference type="Proteomes" id="UP000030645"/>
    </source>
</evidence>